<dbReference type="GO" id="GO:0004378">
    <property type="term" value="F:GDP-Man:Man(1)GlcNAc(2)-PP-Dol alpha-1,3-mannosyltransferase activity"/>
    <property type="evidence" value="ECO:0007669"/>
    <property type="project" value="UniProtKB-UniRule"/>
</dbReference>
<comment type="catalytic activity">
    <reaction evidence="9 10">
        <text>an alpha-D-Man-(1-&gt;3)-beta-D-Man-(1-&gt;4)-beta-D-GlcNAc-(1-&gt;4)-alpha-D-GlcNAc-diphospho-di-trans,poly-cis-dolichol + GDP-alpha-D-mannose = an alpha-D-Man-(1-&gt;3)-[alpha-D-Man-(1-&gt;6)]-beta-D-Man-(1-&gt;4)-beta-D-GlcNAc-(1-&gt;4)-alpha-D-GlcNAc-diphospho-di-trans,poly-cis-dolichol + GDP + H(+)</text>
        <dbReference type="Rhea" id="RHEA:29519"/>
        <dbReference type="Rhea" id="RHEA-COMP:19513"/>
        <dbReference type="Rhea" id="RHEA-COMP:19515"/>
        <dbReference type="ChEBI" id="CHEBI:15378"/>
        <dbReference type="ChEBI" id="CHEBI:57527"/>
        <dbReference type="ChEBI" id="CHEBI:58189"/>
        <dbReference type="ChEBI" id="CHEBI:132510"/>
        <dbReference type="ChEBI" id="CHEBI:132511"/>
        <dbReference type="EC" id="2.4.1.257"/>
    </reaction>
    <physiologicalReaction direction="left-to-right" evidence="9 10">
        <dbReference type="Rhea" id="RHEA:29520"/>
    </physiologicalReaction>
</comment>
<comment type="subcellular location">
    <subcellularLocation>
        <location evidence="10">Endoplasmic reticulum membrane</location>
        <topology evidence="10">Single-pass membrane protein</topology>
    </subcellularLocation>
</comment>
<keyword evidence="5" id="KW-0256">Endoplasmic reticulum</keyword>
<evidence type="ECO:0000256" key="7">
    <source>
        <dbReference type="ARBA" id="ARBA00023136"/>
    </source>
</evidence>
<evidence type="ECO:0000256" key="5">
    <source>
        <dbReference type="ARBA" id="ARBA00022824"/>
    </source>
</evidence>
<feature type="domain" description="Glycosyl transferase family 1" evidence="11">
    <location>
        <begin position="202"/>
        <end position="382"/>
    </location>
</feature>
<dbReference type="EC" id="2.4.1.257" evidence="10"/>
<keyword evidence="2 10" id="KW-0328">Glycosyltransferase</keyword>
<feature type="transmembrane region" description="Helical" evidence="10">
    <location>
        <begin position="72"/>
        <end position="91"/>
    </location>
</feature>
<evidence type="ECO:0000259" key="12">
    <source>
        <dbReference type="Pfam" id="PF13439"/>
    </source>
</evidence>
<reference evidence="13" key="1">
    <citation type="journal article" date="2013" name="Genome Biol. Evol.">
        <title>Punctuated emergences of genetic and phenotypic innovations in eumetazoan, bilaterian, euteleostome, and hominidae ancestors.</title>
        <authorList>
            <person name="Wenger Y."/>
            <person name="Galliot B."/>
        </authorList>
    </citation>
    <scope>NUCLEOTIDE SEQUENCE</scope>
    <source>
        <tissue evidence="13">Whole animals</tissue>
    </source>
</reference>
<dbReference type="Gene3D" id="3.40.50.2000">
    <property type="entry name" value="Glycogen Phosphorylase B"/>
    <property type="match status" value="2"/>
</dbReference>
<dbReference type="OrthoDB" id="448893at2759"/>
<dbReference type="InterPro" id="IPR027054">
    <property type="entry name" value="ALG2"/>
</dbReference>
<dbReference type="Pfam" id="PF13439">
    <property type="entry name" value="Glyco_transf_4"/>
    <property type="match status" value="1"/>
</dbReference>
<comment type="similarity">
    <text evidence="10">Belongs to the glycosyltransferase group 1 family.</text>
</comment>
<keyword evidence="3 10" id="KW-0808">Transferase</keyword>
<dbReference type="InterPro" id="IPR001296">
    <property type="entry name" value="Glyco_trans_1"/>
</dbReference>
<comment type="catalytic activity">
    <reaction evidence="8 10">
        <text>a beta-D-Man-(1-&gt;4)-beta-D-GlcNAc-(1-&gt;4)-alpha-D-GlcNAc-diphospho-di-trans,poly-cis-dolichol + GDP-alpha-D-mannose = an alpha-D-Man-(1-&gt;3)-beta-D-Man-(1-&gt;4)-beta-D-GlcNAc-(1-&gt;4)-alpha-D-GlcNAc-diphospho-di-trans,poly-cis-dolichol + GDP + H(+)</text>
        <dbReference type="Rhea" id="RHEA:29515"/>
        <dbReference type="Rhea" id="RHEA-COMP:19511"/>
        <dbReference type="Rhea" id="RHEA-COMP:19513"/>
        <dbReference type="ChEBI" id="CHEBI:15378"/>
        <dbReference type="ChEBI" id="CHEBI:57527"/>
        <dbReference type="ChEBI" id="CHEBI:58189"/>
        <dbReference type="ChEBI" id="CHEBI:58472"/>
        <dbReference type="ChEBI" id="CHEBI:132510"/>
        <dbReference type="EC" id="2.4.1.132"/>
    </reaction>
    <physiologicalReaction direction="left-to-right" evidence="8 10">
        <dbReference type="Rhea" id="RHEA:29516"/>
    </physiologicalReaction>
</comment>
<dbReference type="UniPathway" id="UPA00378"/>
<evidence type="ECO:0000256" key="9">
    <source>
        <dbReference type="ARBA" id="ARBA00045104"/>
    </source>
</evidence>
<proteinExistence type="evidence at transcript level"/>
<sequence length="449" mass="51526">MVIVAFIHPDLGIGGAERLVCDAALALKKQGHIVQIFTSHHDSKHCFNETIDGTLSVKAVADWLPRQTFGRFYAFWAYIRMITVALYLIFLSDYKPDIFICDQISACIPILKLNRQARIIFYCHYPDMLLTKRETLIKKLYRFPIDWLEEFTTGLADTVLVNSNFTSETFHRSFTTLFSIQPKVLYPSLNFESFKQMDTQKRKELIEAYLPPGKEFIFLSINRYERKKNLALCINALKELKKLCLLKTWKKVHLIIAGGYDERVTENKEHYLELRELAVSSGVSENITFVCSITDEQKVALLQTATCLIYTPSNEHFGIVPIEAMYMKCPVIACNSGGPKETVLHKVTGYLCEPKPEHFASSLMTFINGDKITTTMGENGYDRVIKNFSFDAFTLKLDSLSSAHHSIYRKEKEKQHYDGVTKVKGWLQEQVQLCLQCVFAPCLKEKGHY</sequence>
<dbReference type="InterPro" id="IPR028098">
    <property type="entry name" value="Glyco_trans_4-like_N"/>
</dbReference>
<gene>
    <name evidence="13" type="primary">ALG2</name>
</gene>
<organism evidence="13">
    <name type="scientific">Hydra vulgaris</name>
    <name type="common">Hydra</name>
    <name type="synonym">Hydra attenuata</name>
    <dbReference type="NCBI Taxonomy" id="6087"/>
    <lineage>
        <taxon>Eukaryota</taxon>
        <taxon>Metazoa</taxon>
        <taxon>Cnidaria</taxon>
        <taxon>Hydrozoa</taxon>
        <taxon>Hydroidolina</taxon>
        <taxon>Anthoathecata</taxon>
        <taxon>Aplanulata</taxon>
        <taxon>Hydridae</taxon>
        <taxon>Hydra</taxon>
    </lineage>
</organism>
<evidence type="ECO:0000313" key="13">
    <source>
        <dbReference type="EMBL" id="CDG67362.1"/>
    </source>
</evidence>
<keyword evidence="4 10" id="KW-0812">Transmembrane</keyword>
<dbReference type="FunFam" id="3.40.50.2000:FF:000085">
    <property type="entry name" value="alpha-1,3/1,6-mannosyltransferase ALG2"/>
    <property type="match status" value="1"/>
</dbReference>
<dbReference type="EC" id="2.4.1.132" evidence="10"/>
<accession>T2M5Z5</accession>
<evidence type="ECO:0000256" key="6">
    <source>
        <dbReference type="ARBA" id="ARBA00022989"/>
    </source>
</evidence>
<dbReference type="CDD" id="cd03805">
    <property type="entry name" value="GT4_ALG2-like"/>
    <property type="match status" value="1"/>
</dbReference>
<name>T2M5Z5_HYDVU</name>
<dbReference type="FunFam" id="3.40.50.2000:FF:000210">
    <property type="entry name" value="Alpha-1,3/1,6-mannosyltransferase ALG2"/>
    <property type="match status" value="1"/>
</dbReference>
<keyword evidence="6 10" id="KW-1133">Transmembrane helix</keyword>
<evidence type="ECO:0000256" key="2">
    <source>
        <dbReference type="ARBA" id="ARBA00022676"/>
    </source>
</evidence>
<protein>
    <recommendedName>
        <fullName evidence="10">Alpha-1,3/1,6-mannosyltransferase ALG2</fullName>
        <ecNumber evidence="10">2.4.1.132</ecNumber>
        <ecNumber evidence="10">2.4.1.257</ecNumber>
    </recommendedName>
    <alternativeName>
        <fullName evidence="10">GDP-Man:Man(1)GlcNAc(2)-PP-Dol alpha-1,3-mannosyltransferase</fullName>
    </alternativeName>
</protein>
<dbReference type="SUPFAM" id="SSF53756">
    <property type="entry name" value="UDP-Glycosyltransferase/glycogen phosphorylase"/>
    <property type="match status" value="1"/>
</dbReference>
<dbReference type="PANTHER" id="PTHR45918">
    <property type="entry name" value="ALPHA-1,3/1,6-MANNOSYLTRANSFERASE ALG2"/>
    <property type="match status" value="1"/>
</dbReference>
<comment type="pathway">
    <text evidence="1 10">Protein modification; protein glycosylation.</text>
</comment>
<evidence type="ECO:0000256" key="4">
    <source>
        <dbReference type="ARBA" id="ARBA00022692"/>
    </source>
</evidence>
<dbReference type="EMBL" id="HAAD01001130">
    <property type="protein sequence ID" value="CDG67362.1"/>
    <property type="molecule type" value="mRNA"/>
</dbReference>
<evidence type="ECO:0000256" key="3">
    <source>
        <dbReference type="ARBA" id="ARBA00022679"/>
    </source>
</evidence>
<dbReference type="Pfam" id="PF00534">
    <property type="entry name" value="Glycos_transf_1"/>
    <property type="match status" value="1"/>
</dbReference>
<dbReference type="PANTHER" id="PTHR45918:SF1">
    <property type="entry name" value="ALPHA-1,3_1,6-MANNOSYLTRANSFERASE ALG2"/>
    <property type="match status" value="1"/>
</dbReference>
<evidence type="ECO:0000256" key="10">
    <source>
        <dbReference type="RuleBase" id="RU367136"/>
    </source>
</evidence>
<feature type="domain" description="Glycosyltransferase subfamily 4-like N-terminal" evidence="12">
    <location>
        <begin position="13"/>
        <end position="172"/>
    </location>
</feature>
<keyword evidence="7 10" id="KW-0472">Membrane</keyword>
<evidence type="ECO:0000259" key="11">
    <source>
        <dbReference type="Pfam" id="PF00534"/>
    </source>
</evidence>
<evidence type="ECO:0000256" key="8">
    <source>
        <dbReference type="ARBA" id="ARBA00045103"/>
    </source>
</evidence>
<evidence type="ECO:0000256" key="1">
    <source>
        <dbReference type="ARBA" id="ARBA00004922"/>
    </source>
</evidence>
<comment type="function">
    <text evidence="10">Mannosylates Man(2)GlcNAc(2)-dolichol diphosphate and Man(1)GlcNAc(2)-dolichol diphosphate to form Man(3)GlcNAc(2)-dolichol diphosphate.</text>
</comment>
<dbReference type="GO" id="GO:0005789">
    <property type="term" value="C:endoplasmic reticulum membrane"/>
    <property type="evidence" value="ECO:0007669"/>
    <property type="project" value="UniProtKB-SubCell"/>
</dbReference>
<dbReference type="GO" id="GO:0102704">
    <property type="term" value="F:GDP-Man:Man(2)GlcNAc(2)-PP-Dol alpha-1,6-mannosyltransferase activity"/>
    <property type="evidence" value="ECO:0007669"/>
    <property type="project" value="UniProtKB-UniRule"/>
</dbReference>
<dbReference type="AlphaFoldDB" id="T2M5Z5"/>